<name>A0A5C6A2U9_9BACT</name>
<dbReference type="EMBL" id="SJPM01000009">
    <property type="protein sequence ID" value="TWT93695.1"/>
    <property type="molecule type" value="Genomic_DNA"/>
</dbReference>
<feature type="domain" description="Glycosyl transferase family 1" evidence="4">
    <location>
        <begin position="271"/>
        <end position="441"/>
    </location>
</feature>
<dbReference type="EC" id="2.4.1.11" evidence="6"/>
<evidence type="ECO:0000256" key="1">
    <source>
        <dbReference type="ARBA" id="ARBA00009481"/>
    </source>
</evidence>
<evidence type="ECO:0000313" key="7">
    <source>
        <dbReference type="Proteomes" id="UP000316213"/>
    </source>
</evidence>
<comment type="caution">
    <text evidence="6">The sequence shown here is derived from an EMBL/GenBank/DDBJ whole genome shotgun (WGS) entry which is preliminary data.</text>
</comment>
<dbReference type="InterPro" id="IPR001296">
    <property type="entry name" value="Glyco_trans_1"/>
</dbReference>
<evidence type="ECO:0000313" key="6">
    <source>
        <dbReference type="EMBL" id="TWT93695.1"/>
    </source>
</evidence>
<organism evidence="6 7">
    <name type="scientific">Neorhodopirellula pilleata</name>
    <dbReference type="NCBI Taxonomy" id="2714738"/>
    <lineage>
        <taxon>Bacteria</taxon>
        <taxon>Pseudomonadati</taxon>
        <taxon>Planctomycetota</taxon>
        <taxon>Planctomycetia</taxon>
        <taxon>Pirellulales</taxon>
        <taxon>Pirellulaceae</taxon>
        <taxon>Neorhodopirellula</taxon>
    </lineage>
</organism>
<dbReference type="CDD" id="cd03801">
    <property type="entry name" value="GT4_PimA-like"/>
    <property type="match status" value="1"/>
</dbReference>
<evidence type="ECO:0000256" key="3">
    <source>
        <dbReference type="ARBA" id="ARBA00022679"/>
    </source>
</evidence>
<comment type="similarity">
    <text evidence="1">Belongs to the glycosyltransferase group 1 family. Glycosyltransferase 4 subfamily.</text>
</comment>
<evidence type="ECO:0000256" key="2">
    <source>
        <dbReference type="ARBA" id="ARBA00022676"/>
    </source>
</evidence>
<dbReference type="AlphaFoldDB" id="A0A5C6A2U9"/>
<dbReference type="InterPro" id="IPR028098">
    <property type="entry name" value="Glyco_trans_4-like_N"/>
</dbReference>
<dbReference type="SUPFAM" id="SSF53756">
    <property type="entry name" value="UDP-Glycosyltransferase/glycogen phosphorylase"/>
    <property type="match status" value="1"/>
</dbReference>
<keyword evidence="7" id="KW-1185">Reference proteome</keyword>
<protein>
    <submittedName>
        <fullName evidence="6">Glycogen synthase</fullName>
        <ecNumber evidence="6">2.4.1.11</ecNumber>
    </submittedName>
</protein>
<dbReference type="Pfam" id="PF00534">
    <property type="entry name" value="Glycos_transf_1"/>
    <property type="match status" value="1"/>
</dbReference>
<evidence type="ECO:0000259" key="5">
    <source>
        <dbReference type="Pfam" id="PF13579"/>
    </source>
</evidence>
<evidence type="ECO:0000259" key="4">
    <source>
        <dbReference type="Pfam" id="PF00534"/>
    </source>
</evidence>
<dbReference type="GO" id="GO:0004373">
    <property type="term" value="F:alpha-1,4-glucan glucosyltransferase (UDP-glucose donor) activity"/>
    <property type="evidence" value="ECO:0007669"/>
    <property type="project" value="UniProtKB-EC"/>
</dbReference>
<gene>
    <name evidence="6" type="ORF">Pla100_42130</name>
</gene>
<proteinExistence type="inferred from homology"/>
<reference evidence="6 7" key="1">
    <citation type="submission" date="2019-02" db="EMBL/GenBank/DDBJ databases">
        <title>Deep-cultivation of Planctomycetes and their phenomic and genomic characterization uncovers novel biology.</title>
        <authorList>
            <person name="Wiegand S."/>
            <person name="Jogler M."/>
            <person name="Boedeker C."/>
            <person name="Pinto D."/>
            <person name="Vollmers J."/>
            <person name="Rivas-Marin E."/>
            <person name="Kohn T."/>
            <person name="Peeters S.H."/>
            <person name="Heuer A."/>
            <person name="Rast P."/>
            <person name="Oberbeckmann S."/>
            <person name="Bunk B."/>
            <person name="Jeske O."/>
            <person name="Meyerdierks A."/>
            <person name="Storesund J.E."/>
            <person name="Kallscheuer N."/>
            <person name="Luecker S."/>
            <person name="Lage O.M."/>
            <person name="Pohl T."/>
            <person name="Merkel B.J."/>
            <person name="Hornburger P."/>
            <person name="Mueller R.-W."/>
            <person name="Bruemmer F."/>
            <person name="Labrenz M."/>
            <person name="Spormann A.M."/>
            <person name="Op Den Camp H."/>
            <person name="Overmann J."/>
            <person name="Amann R."/>
            <person name="Jetten M.S.M."/>
            <person name="Mascher T."/>
            <person name="Medema M.H."/>
            <person name="Devos D.P."/>
            <person name="Kaster A.-K."/>
            <person name="Ovreas L."/>
            <person name="Rohde M."/>
            <person name="Galperin M.Y."/>
            <person name="Jogler C."/>
        </authorList>
    </citation>
    <scope>NUCLEOTIDE SEQUENCE [LARGE SCALE GENOMIC DNA]</scope>
    <source>
        <strain evidence="6 7">Pla100</strain>
    </source>
</reference>
<keyword evidence="3 6" id="KW-0808">Transferase</keyword>
<dbReference type="Proteomes" id="UP000316213">
    <property type="component" value="Unassembled WGS sequence"/>
</dbReference>
<dbReference type="PANTHER" id="PTHR12526">
    <property type="entry name" value="GLYCOSYLTRANSFERASE"/>
    <property type="match status" value="1"/>
</dbReference>
<keyword evidence="2 6" id="KW-0328">Glycosyltransferase</keyword>
<dbReference type="PANTHER" id="PTHR12526:SF640">
    <property type="entry name" value="COLANIC ACID BIOSYNTHESIS GLYCOSYLTRANSFERASE WCAL-RELATED"/>
    <property type="match status" value="1"/>
</dbReference>
<feature type="domain" description="Glycosyltransferase subfamily 4-like N-terminal" evidence="5">
    <location>
        <begin position="48"/>
        <end position="249"/>
    </location>
</feature>
<dbReference type="Gene3D" id="3.40.50.2000">
    <property type="entry name" value="Glycogen Phosphorylase B"/>
    <property type="match status" value="2"/>
</dbReference>
<sequence>MCSGECVLAIVFGFRPTQSIQRKPILKLVYLTAGAAGMYCGSCMHDNALARALIRRGHDVLLQPIYTPIRTDETDVSTTSVMFGGIHVYLLQRVPLLRYLPRSLRSWMDRPGLIRWATRRAVKTDPAQLGSLTLSMLRGRDGRQAEEVERMAEWLSRDVRPDAIVLSNLLIGGAIPEIARRLPDTRIIVILQGDDIFLDHLPDEARSEAIELCGELAKHVDMFITNSRFYQNKMGAMFGIDESKFVIHPLSIDLTAFEGDSTESSLLSPAIAKADGEFRIGYMARIAPEKGLHLLAEAFAHLAKDPTHDRITLHAAGWLGEHNEAYLRDIQARMRTAGLADRFVYHGSPDLAEKVRLMRSFDVMSVPSPYEDPKGLFVLESIAAGVPVVQPAHGAFPELIESTGGGECFTPEDHHDLASRLVSFYRDPTRRKRSIESARERLKSHHSIEVAAKRMEELIARGE</sequence>
<accession>A0A5C6A2U9</accession>
<dbReference type="Pfam" id="PF13579">
    <property type="entry name" value="Glyco_trans_4_4"/>
    <property type="match status" value="1"/>
</dbReference>